<evidence type="ECO:0000256" key="1">
    <source>
        <dbReference type="ARBA" id="ARBA00003767"/>
    </source>
</evidence>
<dbReference type="PROSITE" id="PS50157">
    <property type="entry name" value="ZINC_FINGER_C2H2_2"/>
    <property type="match status" value="8"/>
</dbReference>
<feature type="domain" description="C2H2-type" evidence="12">
    <location>
        <begin position="258"/>
        <end position="285"/>
    </location>
</feature>
<dbReference type="InterPro" id="IPR013087">
    <property type="entry name" value="Znf_C2H2_type"/>
</dbReference>
<evidence type="ECO:0000256" key="7">
    <source>
        <dbReference type="ARBA" id="ARBA00023015"/>
    </source>
</evidence>
<keyword evidence="7" id="KW-0805">Transcription regulation</keyword>
<evidence type="ECO:0000259" key="12">
    <source>
        <dbReference type="PROSITE" id="PS50157"/>
    </source>
</evidence>
<evidence type="ECO:0000256" key="10">
    <source>
        <dbReference type="ARBA" id="ARBA00023242"/>
    </source>
</evidence>
<dbReference type="FunFam" id="3.30.160.60:FF:000875">
    <property type="entry name" value="zinc finger protein 236 isoform X7"/>
    <property type="match status" value="1"/>
</dbReference>
<evidence type="ECO:0000256" key="11">
    <source>
        <dbReference type="PROSITE-ProRule" id="PRU00042"/>
    </source>
</evidence>
<dbReference type="PANTHER" id="PTHR24399">
    <property type="entry name" value="ZINC FINGER AND BTB DOMAIN-CONTAINING"/>
    <property type="match status" value="1"/>
</dbReference>
<accession>A0AAV8YWG7</accession>
<proteinExistence type="predicted"/>
<dbReference type="FunFam" id="3.30.160.60:FF:002343">
    <property type="entry name" value="Zinc finger protein 33A"/>
    <property type="match status" value="1"/>
</dbReference>
<dbReference type="GO" id="GO:0001817">
    <property type="term" value="P:regulation of cytokine production"/>
    <property type="evidence" value="ECO:0007669"/>
    <property type="project" value="TreeGrafter"/>
</dbReference>
<feature type="domain" description="C2H2-type" evidence="12">
    <location>
        <begin position="315"/>
        <end position="342"/>
    </location>
</feature>
<dbReference type="EMBL" id="JAPWTK010000033">
    <property type="protein sequence ID" value="KAJ8956126.1"/>
    <property type="molecule type" value="Genomic_DNA"/>
</dbReference>
<comment type="caution">
    <text evidence="13">The sequence shown here is derived from an EMBL/GenBank/DDBJ whole genome shotgun (WGS) entry which is preliminary data.</text>
</comment>
<evidence type="ECO:0000256" key="6">
    <source>
        <dbReference type="ARBA" id="ARBA00022833"/>
    </source>
</evidence>
<keyword evidence="8" id="KW-0238">DNA-binding</keyword>
<keyword evidence="3" id="KW-0479">Metal-binding</keyword>
<feature type="domain" description="C2H2-type" evidence="12">
    <location>
        <begin position="203"/>
        <end position="230"/>
    </location>
</feature>
<dbReference type="InterPro" id="IPR036236">
    <property type="entry name" value="Znf_C2H2_sf"/>
</dbReference>
<keyword evidence="9" id="KW-0804">Transcription</keyword>
<name>A0AAV8YWG7_9CUCU</name>
<dbReference type="FunFam" id="3.30.160.60:FF:000557">
    <property type="entry name" value="zinc finger and SCAN domain-containing protein 29"/>
    <property type="match status" value="1"/>
</dbReference>
<dbReference type="FunFam" id="3.30.160.60:FF:000097">
    <property type="entry name" value="Zinc finger protein"/>
    <property type="match status" value="1"/>
</dbReference>
<evidence type="ECO:0000256" key="9">
    <source>
        <dbReference type="ARBA" id="ARBA00023163"/>
    </source>
</evidence>
<dbReference type="Proteomes" id="UP001162162">
    <property type="component" value="Unassembled WGS sequence"/>
</dbReference>
<feature type="domain" description="C2H2-type" evidence="12">
    <location>
        <begin position="348"/>
        <end position="376"/>
    </location>
</feature>
<dbReference type="AlphaFoldDB" id="A0AAV8YWG7"/>
<evidence type="ECO:0000256" key="3">
    <source>
        <dbReference type="ARBA" id="ARBA00022723"/>
    </source>
</evidence>
<feature type="domain" description="C2H2-type" evidence="12">
    <location>
        <begin position="230"/>
        <end position="257"/>
    </location>
</feature>
<feature type="domain" description="C2H2-type" evidence="12">
    <location>
        <begin position="175"/>
        <end position="202"/>
    </location>
</feature>
<evidence type="ECO:0000256" key="2">
    <source>
        <dbReference type="ARBA" id="ARBA00004123"/>
    </source>
</evidence>
<protein>
    <recommendedName>
        <fullName evidence="12">C2H2-type domain-containing protein</fullName>
    </recommendedName>
</protein>
<reference evidence="13" key="1">
    <citation type="journal article" date="2023" name="Insect Mol. Biol.">
        <title>Genome sequencing provides insights into the evolution of gene families encoding plant cell wall-degrading enzymes in longhorned beetles.</title>
        <authorList>
            <person name="Shin N.R."/>
            <person name="Okamura Y."/>
            <person name="Kirsch R."/>
            <person name="Pauchet Y."/>
        </authorList>
    </citation>
    <scope>NUCLEOTIDE SEQUENCE</scope>
    <source>
        <strain evidence="13">AMC_N1</strain>
    </source>
</reference>
<gene>
    <name evidence="13" type="ORF">NQ318_016581</name>
</gene>
<evidence type="ECO:0000256" key="5">
    <source>
        <dbReference type="ARBA" id="ARBA00022771"/>
    </source>
</evidence>
<dbReference type="GO" id="GO:0000978">
    <property type="term" value="F:RNA polymerase II cis-regulatory region sequence-specific DNA binding"/>
    <property type="evidence" value="ECO:0007669"/>
    <property type="project" value="TreeGrafter"/>
</dbReference>
<keyword evidence="14" id="KW-1185">Reference proteome</keyword>
<sequence>MDRQSEEQITYLEAADSLNETKYSLSDNIGTDGNLNESEVLNKSPQVEKKTANNQIMRLTQYSAEEVDKLIKKARERFFKRVNCPYCGFTASYTRSLSVHMTRLHRIIEDPQNFCKECNKRVRSLEKHNKRYHSNISGNNKEGSQELLCTYCGKQFKSLAKLTIHVRTHTGEAPYKCSYCDKRTTTRFHLVVHERTHTGEKPHVCSMCGKRFSQSSVLNTHMKLHTGRPEQCSICLKRFCRRSQLRQHLRKHTGEKPYVCSHCGQEFQQKSHLDGHTRTHSTERPYQCEFCEKNFKQLGTLRSHINIHLGKKKPYKCSLCSYTCRRRNRLTQHMTQHENDLPNPDRPYRCQLCDHSFTTQAMFSSHYASKHVPVEESHLPREDLSEEVKIENEGILQSLEQFT</sequence>
<comment type="subcellular location">
    <subcellularLocation>
        <location evidence="2">Nucleus</location>
    </subcellularLocation>
</comment>
<evidence type="ECO:0000313" key="14">
    <source>
        <dbReference type="Proteomes" id="UP001162162"/>
    </source>
</evidence>
<evidence type="ECO:0000313" key="13">
    <source>
        <dbReference type="EMBL" id="KAJ8956126.1"/>
    </source>
</evidence>
<dbReference type="SMART" id="SM00355">
    <property type="entry name" value="ZnF_C2H2"/>
    <property type="match status" value="10"/>
</dbReference>
<keyword evidence="10" id="KW-0539">Nucleus</keyword>
<comment type="function">
    <text evidence="1">May be involved in transcriptional regulation.</text>
</comment>
<feature type="domain" description="C2H2-type" evidence="12">
    <location>
        <begin position="147"/>
        <end position="174"/>
    </location>
</feature>
<dbReference type="Pfam" id="PF00096">
    <property type="entry name" value="zf-C2H2"/>
    <property type="match status" value="6"/>
</dbReference>
<dbReference type="GO" id="GO:0005654">
    <property type="term" value="C:nucleoplasm"/>
    <property type="evidence" value="ECO:0007669"/>
    <property type="project" value="TreeGrafter"/>
</dbReference>
<keyword evidence="4" id="KW-0677">Repeat</keyword>
<dbReference type="PROSITE" id="PS00028">
    <property type="entry name" value="ZINC_FINGER_C2H2_1"/>
    <property type="match status" value="7"/>
</dbReference>
<feature type="domain" description="C2H2-type" evidence="12">
    <location>
        <begin position="286"/>
        <end position="313"/>
    </location>
</feature>
<organism evidence="13 14">
    <name type="scientific">Aromia moschata</name>
    <dbReference type="NCBI Taxonomy" id="1265417"/>
    <lineage>
        <taxon>Eukaryota</taxon>
        <taxon>Metazoa</taxon>
        <taxon>Ecdysozoa</taxon>
        <taxon>Arthropoda</taxon>
        <taxon>Hexapoda</taxon>
        <taxon>Insecta</taxon>
        <taxon>Pterygota</taxon>
        <taxon>Neoptera</taxon>
        <taxon>Endopterygota</taxon>
        <taxon>Coleoptera</taxon>
        <taxon>Polyphaga</taxon>
        <taxon>Cucujiformia</taxon>
        <taxon>Chrysomeloidea</taxon>
        <taxon>Cerambycidae</taxon>
        <taxon>Cerambycinae</taxon>
        <taxon>Callichromatini</taxon>
        <taxon>Aromia</taxon>
    </lineage>
</organism>
<dbReference type="SUPFAM" id="SSF57667">
    <property type="entry name" value="beta-beta-alpha zinc fingers"/>
    <property type="match status" value="5"/>
</dbReference>
<dbReference type="Gene3D" id="3.30.160.60">
    <property type="entry name" value="Classic Zinc Finger"/>
    <property type="match status" value="9"/>
</dbReference>
<keyword evidence="6" id="KW-0862">Zinc</keyword>
<keyword evidence="5 11" id="KW-0863">Zinc-finger</keyword>
<dbReference type="GO" id="GO:0001227">
    <property type="term" value="F:DNA-binding transcription repressor activity, RNA polymerase II-specific"/>
    <property type="evidence" value="ECO:0007669"/>
    <property type="project" value="TreeGrafter"/>
</dbReference>
<evidence type="ECO:0000256" key="4">
    <source>
        <dbReference type="ARBA" id="ARBA00022737"/>
    </source>
</evidence>
<dbReference type="GO" id="GO:0008270">
    <property type="term" value="F:zinc ion binding"/>
    <property type="evidence" value="ECO:0007669"/>
    <property type="project" value="UniProtKB-KW"/>
</dbReference>
<evidence type="ECO:0000256" key="8">
    <source>
        <dbReference type="ARBA" id="ARBA00023125"/>
    </source>
</evidence>
<dbReference type="GO" id="GO:0002682">
    <property type="term" value="P:regulation of immune system process"/>
    <property type="evidence" value="ECO:0007669"/>
    <property type="project" value="TreeGrafter"/>
</dbReference>
<dbReference type="PANTHER" id="PTHR24399:SF23">
    <property type="entry name" value="C2H2-TYPE DOMAIN-CONTAINING PROTEIN"/>
    <property type="match status" value="1"/>
</dbReference>